<reference evidence="4 5" key="1">
    <citation type="submission" date="2024-11" db="EMBL/GenBank/DDBJ databases">
        <title>Chromosome-level genome assembly of the freshwater bivalve Anodonta woodiana.</title>
        <authorList>
            <person name="Chen X."/>
        </authorList>
    </citation>
    <scope>NUCLEOTIDE SEQUENCE [LARGE SCALE GENOMIC DNA]</scope>
    <source>
        <strain evidence="4">MN2024</strain>
        <tissue evidence="4">Gills</tissue>
    </source>
</reference>
<comment type="similarity">
    <text evidence="1">Belongs to the TRM112 family.</text>
</comment>
<evidence type="ECO:0000313" key="4">
    <source>
        <dbReference type="EMBL" id="KAL3872482.1"/>
    </source>
</evidence>
<dbReference type="SUPFAM" id="SSF158997">
    <property type="entry name" value="Trm112p-like"/>
    <property type="match status" value="1"/>
</dbReference>
<gene>
    <name evidence="4" type="ORF">ACJMK2_040405</name>
</gene>
<evidence type="ECO:0000256" key="3">
    <source>
        <dbReference type="ARBA" id="ARBA00030516"/>
    </source>
</evidence>
<proteinExistence type="inferred from homology"/>
<evidence type="ECO:0000313" key="5">
    <source>
        <dbReference type="Proteomes" id="UP001634394"/>
    </source>
</evidence>
<keyword evidence="5" id="KW-1185">Reference proteome</keyword>
<dbReference type="Pfam" id="PF03966">
    <property type="entry name" value="Trm112p"/>
    <property type="match status" value="1"/>
</dbReference>
<dbReference type="InterPro" id="IPR039127">
    <property type="entry name" value="Trm112"/>
</dbReference>
<organism evidence="4 5">
    <name type="scientific">Sinanodonta woodiana</name>
    <name type="common">Chinese pond mussel</name>
    <name type="synonym">Anodonta woodiana</name>
    <dbReference type="NCBI Taxonomy" id="1069815"/>
    <lineage>
        <taxon>Eukaryota</taxon>
        <taxon>Metazoa</taxon>
        <taxon>Spiralia</taxon>
        <taxon>Lophotrochozoa</taxon>
        <taxon>Mollusca</taxon>
        <taxon>Bivalvia</taxon>
        <taxon>Autobranchia</taxon>
        <taxon>Heteroconchia</taxon>
        <taxon>Palaeoheterodonta</taxon>
        <taxon>Unionida</taxon>
        <taxon>Unionoidea</taxon>
        <taxon>Unionidae</taxon>
        <taxon>Unioninae</taxon>
        <taxon>Sinanodonta</taxon>
    </lineage>
</organism>
<dbReference type="Gene3D" id="2.20.25.10">
    <property type="match status" value="1"/>
</dbReference>
<evidence type="ECO:0000256" key="1">
    <source>
        <dbReference type="ARBA" id="ARBA00007980"/>
    </source>
</evidence>
<dbReference type="AlphaFoldDB" id="A0ABD3WID4"/>
<dbReference type="CDD" id="cd21089">
    <property type="entry name" value="Trm112-like"/>
    <property type="match status" value="1"/>
</dbReference>
<dbReference type="Proteomes" id="UP001634394">
    <property type="component" value="Unassembled WGS sequence"/>
</dbReference>
<comment type="caution">
    <text evidence="4">The sequence shown here is derived from an EMBL/GenBank/DDBJ whole genome shotgun (WGS) entry which is preliminary data.</text>
</comment>
<dbReference type="InterPro" id="IPR005651">
    <property type="entry name" value="Trm112-like"/>
</dbReference>
<dbReference type="PANTHER" id="PTHR12773:SF0">
    <property type="entry name" value="MULTIFUNCTIONAL METHYLTRANSFERASE SUBUNIT TRM112-LIKE PROTEIN"/>
    <property type="match status" value="1"/>
</dbReference>
<evidence type="ECO:0000256" key="2">
    <source>
        <dbReference type="ARBA" id="ARBA00019989"/>
    </source>
</evidence>
<accession>A0ABD3WID4</accession>
<dbReference type="EMBL" id="JBJQND010000007">
    <property type="protein sequence ID" value="KAL3872482.1"/>
    <property type="molecule type" value="Genomic_DNA"/>
</dbReference>
<name>A0ABD3WID4_SINWO</name>
<dbReference type="PANTHER" id="PTHR12773">
    <property type="entry name" value="UPF0315 PROTEIN-RELATED"/>
    <property type="match status" value="1"/>
</dbReference>
<protein>
    <recommendedName>
        <fullName evidence="2">Multifunctional methyltransferase subunit TRM112-like protein</fullName>
    </recommendedName>
    <alternativeName>
        <fullName evidence="3">tRNA methyltransferase 112 homolog</fullName>
    </alternativeName>
</protein>
<sequence length="124" mass="13816">MKLITHNMLTSNIIKGVTKGYPLGIIPRKVEVKDVDYNPEFLARMIPNMDWSAVCKAAKDVGHDEGLPQEIAPNFTENDEFLKAAHRVLLEIEVVEGDLVCPESGRKFPVSNGVPNMLLKEEEA</sequence>